<name>A0A8C4TD41_ERPCA</name>
<dbReference type="SMART" id="SM00327">
    <property type="entry name" value="VWA"/>
    <property type="match status" value="1"/>
</dbReference>
<evidence type="ECO:0000256" key="2">
    <source>
        <dbReference type="ARBA" id="ARBA00004498"/>
    </source>
</evidence>
<evidence type="ECO:0000256" key="3">
    <source>
        <dbReference type="ARBA" id="ARBA00022490"/>
    </source>
</evidence>
<sequence>HPHPIWLLQLGEVTLASQSCRTAPSDLVFILDGSWSVEDTNFEIVKKWLVNITSNFNIGNTFTQVGVIQYSDNPVLEIPLGTHSSSEELLRDMESISYMGGNTRTGEAIKFADKQMFAISERAPNGVTKIAVVLTDGKSQDEVKDAAEEARNNKITLFAIGVGPEIKDDELKAIANKPPSTYVFHVEEYIVISKIREVMRQKLCEETVCPSKIPVAASDEKGFDILVGVDINKKAKRVPGSFATKRAYQVTQQVDLTEQTRNIFPDGLPPSYVFVATMRFKSPLTRENWDLWRIRALNGMTQIAVTLLGQEKSVQFSTTSTENGVQVVTFTAKLFDEKWHQLRLLVTEEQIKLYVDDQEIETLALAPVLGIYVNGKTQVGKYINKEESVAFEVQKLRIYCSPEQNSRETACEIPGIVSMMAII</sequence>
<dbReference type="CDD" id="cd01472">
    <property type="entry name" value="vWA_collagen"/>
    <property type="match status" value="1"/>
</dbReference>
<dbReference type="Pfam" id="PF00092">
    <property type="entry name" value="VWA"/>
    <property type="match status" value="1"/>
</dbReference>
<proteinExistence type="inferred from homology"/>
<dbReference type="InterPro" id="IPR048287">
    <property type="entry name" value="TSPN-like_N"/>
</dbReference>
<evidence type="ECO:0000256" key="6">
    <source>
        <dbReference type="ARBA" id="ARBA00022729"/>
    </source>
</evidence>
<evidence type="ECO:0000256" key="1">
    <source>
        <dbReference type="ARBA" id="ARBA00004496"/>
    </source>
</evidence>
<evidence type="ECO:0000256" key="5">
    <source>
        <dbReference type="ARBA" id="ARBA00022530"/>
    </source>
</evidence>
<keyword evidence="7" id="KW-0677">Repeat</keyword>
<keyword evidence="15" id="KW-1185">Reference proteome</keyword>
<accession>A0A8C4TD41</accession>
<dbReference type="PROSITE" id="PS50234">
    <property type="entry name" value="VWFA"/>
    <property type="match status" value="1"/>
</dbReference>
<keyword evidence="5" id="KW-0272">Extracellular matrix</keyword>
<dbReference type="GeneTree" id="ENSGT00940000153769"/>
<dbReference type="SUPFAM" id="SSF53300">
    <property type="entry name" value="vWA-like"/>
    <property type="match status" value="1"/>
</dbReference>
<comment type="similarity">
    <text evidence="11">Belongs to the fibril-associated collagens with interrupted helices (FACIT) family.</text>
</comment>
<dbReference type="SMART" id="SM00210">
    <property type="entry name" value="TSPN"/>
    <property type="match status" value="1"/>
</dbReference>
<keyword evidence="4" id="KW-0964">Secreted</keyword>
<protein>
    <recommendedName>
        <fullName evidence="12">Collagen alpha-1(XXI) chain</fullName>
    </recommendedName>
</protein>
<dbReference type="Gene3D" id="3.40.50.410">
    <property type="entry name" value="von Willebrand factor, type A domain"/>
    <property type="match status" value="1"/>
</dbReference>
<dbReference type="Ensembl" id="ENSECRT00000029508.1">
    <property type="protein sequence ID" value="ENSECRP00000028895.1"/>
    <property type="gene ID" value="ENSECRG00000019567.1"/>
</dbReference>
<evidence type="ECO:0000256" key="11">
    <source>
        <dbReference type="ARBA" id="ARBA00049648"/>
    </source>
</evidence>
<dbReference type="InterPro" id="IPR002035">
    <property type="entry name" value="VWF_A"/>
</dbReference>
<dbReference type="FunFam" id="2.60.120.200:FF:000068">
    <property type="entry name" value="collagen alpha-1(XXI) chain isoform X1"/>
    <property type="match status" value="1"/>
</dbReference>
<dbReference type="Gene3D" id="2.60.120.200">
    <property type="match status" value="1"/>
</dbReference>
<dbReference type="InterPro" id="IPR013320">
    <property type="entry name" value="ConA-like_dom_sf"/>
</dbReference>
<dbReference type="InterPro" id="IPR050525">
    <property type="entry name" value="ECM_Assembly_Org"/>
</dbReference>
<dbReference type="GO" id="GO:0005737">
    <property type="term" value="C:cytoplasm"/>
    <property type="evidence" value="ECO:0007669"/>
    <property type="project" value="UniProtKB-SubCell"/>
</dbReference>
<dbReference type="PRINTS" id="PR00453">
    <property type="entry name" value="VWFADOMAIN"/>
</dbReference>
<reference evidence="14" key="2">
    <citation type="submission" date="2025-08" db="UniProtKB">
        <authorList>
            <consortium name="Ensembl"/>
        </authorList>
    </citation>
    <scope>IDENTIFICATION</scope>
</reference>
<dbReference type="SUPFAM" id="SSF49899">
    <property type="entry name" value="Concanavalin A-like lectins/glucanases"/>
    <property type="match status" value="1"/>
</dbReference>
<feature type="domain" description="VWFA" evidence="13">
    <location>
        <begin position="26"/>
        <end position="203"/>
    </location>
</feature>
<keyword evidence="3" id="KW-0963">Cytoplasm</keyword>
<evidence type="ECO:0000313" key="15">
    <source>
        <dbReference type="Proteomes" id="UP000694620"/>
    </source>
</evidence>
<evidence type="ECO:0000256" key="9">
    <source>
        <dbReference type="ARBA" id="ARBA00023180"/>
    </source>
</evidence>
<dbReference type="AlphaFoldDB" id="A0A8C4TD41"/>
<dbReference type="Pfam" id="PF02210">
    <property type="entry name" value="Laminin_G_2"/>
    <property type="match status" value="1"/>
</dbReference>
<dbReference type="PANTHER" id="PTHR24020:SF90">
    <property type="entry name" value="COLLAGEN ALPHA-1(XXI) CHAIN"/>
    <property type="match status" value="1"/>
</dbReference>
<dbReference type="InterPro" id="IPR001791">
    <property type="entry name" value="Laminin_G"/>
</dbReference>
<keyword evidence="9" id="KW-0325">Glycoprotein</keyword>
<evidence type="ECO:0000256" key="12">
    <source>
        <dbReference type="ARBA" id="ARBA00074870"/>
    </source>
</evidence>
<evidence type="ECO:0000256" key="4">
    <source>
        <dbReference type="ARBA" id="ARBA00022525"/>
    </source>
</evidence>
<dbReference type="InterPro" id="IPR036465">
    <property type="entry name" value="vWFA_dom_sf"/>
</dbReference>
<evidence type="ECO:0000259" key="13">
    <source>
        <dbReference type="PROSITE" id="PS50234"/>
    </source>
</evidence>
<dbReference type="Proteomes" id="UP000694620">
    <property type="component" value="Chromosome 15"/>
</dbReference>
<keyword evidence="8" id="KW-0176">Collagen</keyword>
<evidence type="ECO:0000256" key="7">
    <source>
        <dbReference type="ARBA" id="ARBA00022737"/>
    </source>
</evidence>
<organism evidence="14 15">
    <name type="scientific">Erpetoichthys calabaricus</name>
    <name type="common">Rope fish</name>
    <name type="synonym">Calamoichthys calabaricus</name>
    <dbReference type="NCBI Taxonomy" id="27687"/>
    <lineage>
        <taxon>Eukaryota</taxon>
        <taxon>Metazoa</taxon>
        <taxon>Chordata</taxon>
        <taxon>Craniata</taxon>
        <taxon>Vertebrata</taxon>
        <taxon>Euteleostomi</taxon>
        <taxon>Actinopterygii</taxon>
        <taxon>Polypteriformes</taxon>
        <taxon>Polypteridae</taxon>
        <taxon>Erpetoichthys</taxon>
    </lineage>
</organism>
<dbReference type="GO" id="GO:0005581">
    <property type="term" value="C:collagen trimer"/>
    <property type="evidence" value="ECO:0007669"/>
    <property type="project" value="UniProtKB-KW"/>
</dbReference>
<evidence type="ECO:0000256" key="8">
    <source>
        <dbReference type="ARBA" id="ARBA00023119"/>
    </source>
</evidence>
<keyword evidence="6" id="KW-0732">Signal</keyword>
<evidence type="ECO:0000256" key="10">
    <source>
        <dbReference type="ARBA" id="ARBA00023278"/>
    </source>
</evidence>
<keyword evidence="10" id="KW-0379">Hydroxylation</keyword>
<comment type="subcellular location">
    <subcellularLocation>
        <location evidence="1">Cytoplasm</location>
    </subcellularLocation>
    <subcellularLocation>
        <location evidence="2">Secreted</location>
        <location evidence="2">Extracellular space</location>
        <location evidence="2">Extracellular matrix</location>
    </subcellularLocation>
</comment>
<reference evidence="14" key="1">
    <citation type="submission" date="2021-06" db="EMBL/GenBank/DDBJ databases">
        <authorList>
            <consortium name="Wellcome Sanger Institute Data Sharing"/>
        </authorList>
    </citation>
    <scope>NUCLEOTIDE SEQUENCE [LARGE SCALE GENOMIC DNA]</scope>
</reference>
<dbReference type="FunFam" id="3.40.50.410:FF:000041">
    <property type="entry name" value="Collagen alpha-1(XXI) chain isoform X1"/>
    <property type="match status" value="1"/>
</dbReference>
<dbReference type="PANTHER" id="PTHR24020">
    <property type="entry name" value="COLLAGEN ALPHA"/>
    <property type="match status" value="1"/>
</dbReference>
<reference evidence="14" key="3">
    <citation type="submission" date="2025-09" db="UniProtKB">
        <authorList>
            <consortium name="Ensembl"/>
        </authorList>
    </citation>
    <scope>IDENTIFICATION</scope>
</reference>
<evidence type="ECO:0000313" key="14">
    <source>
        <dbReference type="Ensembl" id="ENSECRP00000028895.1"/>
    </source>
</evidence>